<feature type="region of interest" description="Disordered" evidence="1">
    <location>
        <begin position="1"/>
        <end position="29"/>
    </location>
</feature>
<proteinExistence type="predicted"/>
<keyword evidence="3" id="KW-1185">Reference proteome</keyword>
<sequence>MNDDNNPRPHKRQRTQKTENRTDAAMSALPPLPPPVLLLSLPGLLAHPPTHRFHPQALILSLKSLRKCLTLESLAPDVECRTWTALAEVGMNAIDSGFAHKPEHTWAIGIEKEVEKSIGRGRLIAQKHPSLRIYKHHLTLIHARFSHWQQNDKFAHALLRRLLSSFNAFDPPALIYTTHLAIISHLVSSRSISVSQQTVDAHTALQAVDTLHALALQRVHPHVALLTQVLRIQLLVTRQQWALVHSALDAAEAALGLSYVAPQPDAGSSTKDVKDPRRETTFVSFDDPFEALMAVHTLILGVTFFTSAGLGADASPRLSHLHALLDAGALDHFPDGIVQIAFSAGPPLALRTTHPRVLFFLGYLVSAVSKRDAVGRKPRRKVFAMEGLSMLAESPTPELTLPSWASVGELEEVGQRLAHIKADLLSELVANLAALIAHTRTHGLFPLYAPRITLHHAHLAHALGQSARAVRCYRVAADLADVGTFVRAAARAGEVLLRIGLRGGRFCAEDGSAEDAEIVELGREAVGLCQGMGGTLEAAGHLLSACLSKEIVKSKQHLRQALELASRAQDNHMRALALALIASEYMDTAIEHAGSILQTCDQLAAGLGAPASKGAGPGDAVAGNAPMRLWVGERVVELCKRAGKEDKAGKQLLLNAELHKAVERIAERGARISAGERG</sequence>
<evidence type="ECO:0000313" key="3">
    <source>
        <dbReference type="Proteomes" id="UP000030671"/>
    </source>
</evidence>
<accession>W4KKN5</accession>
<dbReference type="Proteomes" id="UP000030671">
    <property type="component" value="Unassembled WGS sequence"/>
</dbReference>
<dbReference type="HOGENOM" id="CLU_010367_0_0_1"/>
<reference evidence="2 3" key="1">
    <citation type="journal article" date="2012" name="New Phytol.">
        <title>Insight into trade-off between wood decay and parasitism from the genome of a fungal forest pathogen.</title>
        <authorList>
            <person name="Olson A."/>
            <person name="Aerts A."/>
            <person name="Asiegbu F."/>
            <person name="Belbahri L."/>
            <person name="Bouzid O."/>
            <person name="Broberg A."/>
            <person name="Canback B."/>
            <person name="Coutinho P.M."/>
            <person name="Cullen D."/>
            <person name="Dalman K."/>
            <person name="Deflorio G."/>
            <person name="van Diepen L.T."/>
            <person name="Dunand C."/>
            <person name="Duplessis S."/>
            <person name="Durling M."/>
            <person name="Gonthier P."/>
            <person name="Grimwood J."/>
            <person name="Fossdal C.G."/>
            <person name="Hansson D."/>
            <person name="Henrissat B."/>
            <person name="Hietala A."/>
            <person name="Himmelstrand K."/>
            <person name="Hoffmeister D."/>
            <person name="Hogberg N."/>
            <person name="James T.Y."/>
            <person name="Karlsson M."/>
            <person name="Kohler A."/>
            <person name="Kues U."/>
            <person name="Lee Y.H."/>
            <person name="Lin Y.C."/>
            <person name="Lind M."/>
            <person name="Lindquist E."/>
            <person name="Lombard V."/>
            <person name="Lucas S."/>
            <person name="Lunden K."/>
            <person name="Morin E."/>
            <person name="Murat C."/>
            <person name="Park J."/>
            <person name="Raffaello T."/>
            <person name="Rouze P."/>
            <person name="Salamov A."/>
            <person name="Schmutz J."/>
            <person name="Solheim H."/>
            <person name="Stahlberg J."/>
            <person name="Velez H."/>
            <person name="de Vries R.P."/>
            <person name="Wiebenga A."/>
            <person name="Woodward S."/>
            <person name="Yakovlev I."/>
            <person name="Garbelotto M."/>
            <person name="Martin F."/>
            <person name="Grigoriev I.V."/>
            <person name="Stenlid J."/>
        </authorList>
    </citation>
    <scope>NUCLEOTIDE SEQUENCE [LARGE SCALE GENOMIC DNA]</scope>
    <source>
        <strain evidence="2 3">TC 32-1</strain>
    </source>
</reference>
<dbReference type="GeneID" id="20676751"/>
<dbReference type="KEGG" id="hir:HETIRDRAFT_456534"/>
<evidence type="ECO:0000256" key="1">
    <source>
        <dbReference type="SAM" id="MobiDB-lite"/>
    </source>
</evidence>
<gene>
    <name evidence="2" type="ORF">HETIRDRAFT_456534</name>
</gene>
<evidence type="ECO:0008006" key="4">
    <source>
        <dbReference type="Google" id="ProtNLM"/>
    </source>
</evidence>
<dbReference type="EMBL" id="KI925454">
    <property type="protein sequence ID" value="ETW86408.1"/>
    <property type="molecule type" value="Genomic_DNA"/>
</dbReference>
<dbReference type="AlphaFoldDB" id="W4KKN5"/>
<organism evidence="2 3">
    <name type="scientific">Heterobasidion irregulare (strain TC 32-1)</name>
    <dbReference type="NCBI Taxonomy" id="747525"/>
    <lineage>
        <taxon>Eukaryota</taxon>
        <taxon>Fungi</taxon>
        <taxon>Dikarya</taxon>
        <taxon>Basidiomycota</taxon>
        <taxon>Agaricomycotina</taxon>
        <taxon>Agaricomycetes</taxon>
        <taxon>Russulales</taxon>
        <taxon>Bondarzewiaceae</taxon>
        <taxon>Heterobasidion</taxon>
        <taxon>Heterobasidion annosum species complex</taxon>
    </lineage>
</organism>
<dbReference type="OrthoDB" id="5565328at2759"/>
<name>W4KKN5_HETIT</name>
<dbReference type="InParanoid" id="W4KKN5"/>
<dbReference type="eggNOG" id="ENOG502S8RC">
    <property type="taxonomic scope" value="Eukaryota"/>
</dbReference>
<evidence type="ECO:0000313" key="2">
    <source>
        <dbReference type="EMBL" id="ETW86408.1"/>
    </source>
</evidence>
<dbReference type="RefSeq" id="XP_009540434.1">
    <property type="nucleotide sequence ID" value="XM_009542139.1"/>
</dbReference>
<protein>
    <recommendedName>
        <fullName evidence="4">Anaphase-promoting complex subunit 5</fullName>
    </recommendedName>
</protein>